<evidence type="ECO:0000313" key="1">
    <source>
        <dbReference type="EMBL" id="OOP68052.1"/>
    </source>
</evidence>
<reference evidence="1 2" key="1">
    <citation type="submission" date="2017-01" db="EMBL/GenBank/DDBJ databases">
        <title>Draft genome sequence of Bacillus oleronius.</title>
        <authorList>
            <person name="Allam M."/>
        </authorList>
    </citation>
    <scope>NUCLEOTIDE SEQUENCE [LARGE SCALE GENOMIC DNA]</scope>
    <source>
        <strain evidence="1 2">DSM 9356</strain>
    </source>
</reference>
<dbReference type="Proteomes" id="UP000189761">
    <property type="component" value="Unassembled WGS sequence"/>
</dbReference>
<accession>A0A8E2I836</accession>
<protein>
    <recommendedName>
        <fullName evidence="3">YaaC-like Protein</fullName>
    </recommendedName>
</protein>
<keyword evidence="2" id="KW-1185">Reference proteome</keyword>
<proteinExistence type="predicted"/>
<gene>
    <name evidence="1" type="ORF">BWZ43_12580</name>
</gene>
<dbReference type="Pfam" id="PF14175">
    <property type="entry name" value="YaaC"/>
    <property type="match status" value="1"/>
</dbReference>
<evidence type="ECO:0000313" key="2">
    <source>
        <dbReference type="Proteomes" id="UP000189761"/>
    </source>
</evidence>
<dbReference type="EMBL" id="MTLA01000140">
    <property type="protein sequence ID" value="OOP68052.1"/>
    <property type="molecule type" value="Genomic_DNA"/>
</dbReference>
<dbReference type="InterPro" id="IPR026988">
    <property type="entry name" value="YaaC-like"/>
</dbReference>
<evidence type="ECO:0008006" key="3">
    <source>
        <dbReference type="Google" id="ProtNLM"/>
    </source>
</evidence>
<organism evidence="1 2">
    <name type="scientific">Heyndrickxia oleronia</name>
    <dbReference type="NCBI Taxonomy" id="38875"/>
    <lineage>
        <taxon>Bacteria</taxon>
        <taxon>Bacillati</taxon>
        <taxon>Bacillota</taxon>
        <taxon>Bacilli</taxon>
        <taxon>Bacillales</taxon>
        <taxon>Bacillaceae</taxon>
        <taxon>Heyndrickxia</taxon>
    </lineage>
</organism>
<dbReference type="AlphaFoldDB" id="A0A8E2I836"/>
<sequence length="317" mass="37782">MLLNKDLVWKRLNLYQSADMTQKLLNRCYKNMQIDNHEIKSYDNCYPFIYFLQHGEMYYSQAEHAPIPIKPVLLFYGLIHLIKACLLSVDPDYPESTSVLAHGVSSRKKKKQHYQFMNDEIKIQKMGLCTHFSKKMFHVEHLEGEKIIMKDLFYQVPELDDCFTFNNECNIFHILKKNTEYAIPLSILDQYHLTLDSFIRLLKDKNAISIQTINHDKNYIIIKSTNEDTPLLPFRFHLTKNSFCLPNKQAKYMYYPELIIHYLLLYNLSMIARYETEWWCELIKTTPTNDYPFISTFLSITAEKTPYLIFKYLQSKL</sequence>
<comment type="caution">
    <text evidence="1">The sequence shown here is derived from an EMBL/GenBank/DDBJ whole genome shotgun (WGS) entry which is preliminary data.</text>
</comment>
<name>A0A8E2I836_9BACI</name>